<dbReference type="PANTHER" id="PTHR30287">
    <property type="entry name" value="MEMBRANE COMPONENT OF PREDICTED ABC SUPERFAMILY METABOLITE UPTAKE TRANSPORTER"/>
    <property type="match status" value="1"/>
</dbReference>
<dbReference type="RefSeq" id="WP_193497220.1">
    <property type="nucleotide sequence ID" value="NZ_CP063169.1"/>
</dbReference>
<feature type="transmembrane region" description="Helical" evidence="6">
    <location>
        <begin position="763"/>
        <end position="784"/>
    </location>
</feature>
<reference evidence="8 9" key="1">
    <citation type="submission" date="2020-10" db="EMBL/GenBank/DDBJ databases">
        <title>Haloactinobacterium sp. RN3S43, a bacterium isolated from saline soil.</title>
        <authorList>
            <person name="Sun J.-Q."/>
        </authorList>
    </citation>
    <scope>NUCLEOTIDE SEQUENCE [LARGE SCALE GENOMIC DNA]</scope>
    <source>
        <strain evidence="8 9">RN3S43</strain>
    </source>
</reference>
<feature type="transmembrane region" description="Helical" evidence="6">
    <location>
        <begin position="364"/>
        <end position="384"/>
    </location>
</feature>
<dbReference type="InterPro" id="IPR003838">
    <property type="entry name" value="ABC3_permease_C"/>
</dbReference>
<dbReference type="AlphaFoldDB" id="A0A7M1SST1"/>
<keyword evidence="5 6" id="KW-0472">Membrane</keyword>
<feature type="domain" description="ABC3 transporter permease C-terminal" evidence="7">
    <location>
        <begin position="273"/>
        <end position="389"/>
    </location>
</feature>
<dbReference type="PANTHER" id="PTHR30287:SF2">
    <property type="entry name" value="BLL1001 PROTEIN"/>
    <property type="match status" value="1"/>
</dbReference>
<keyword evidence="3 6" id="KW-0812">Transmembrane</keyword>
<dbReference type="InterPro" id="IPR038766">
    <property type="entry name" value="Membrane_comp_ABC_pdt"/>
</dbReference>
<feature type="transmembrane region" description="Helical" evidence="6">
    <location>
        <begin position="319"/>
        <end position="344"/>
    </location>
</feature>
<sequence length="799" mass="85535">MNIRSSVYLRYVANDLRANKTVTTALLLVVTLSAFLMGTGALVMERTLGSVDQLFDEAKPPHFLQMHSGQYDLTALEEFAAGQPGIESWFIEDMLGFDGAAIGWERPSTGESGDFADSLIDNLFVTQNTEFDHLVEESGAIPRPAPGEIYVPVGYQQRYELRVGDELVVGTDAGTEHYVVQGFVRDGQMASSLSPAIRFLISEPDFAALRQAGGGASEIIVEYRMTDLALVGELQRAYDADAAVPKNGPTVTYALARVFNAFSDGLAAMALMLVSLLLIAIALLSVRFVIRGTLEDEVREIGTMKAIGLPSHEISRLYLLRYGAMTVIGCLIGAGAAIAAAHLLTRSVQVNFAPAGFGALSAPVLLAAVGLVAGIVLLTCWRVLRSVKKVEVVNALVHGSLLGERQSARRAKRQARRLHRTSVAGRFGTLNSRLAVADLRAESRQWLLIPVVYFLATVLITLPMSLLNTFQDPGFVTHMGSPEADVRADVQFADDVDAAGAEILAAMTEDHRLTDVQAHANVLYETTGVDGPETLRIAVGDHSAGSAEFLDGRSPGEQEIALSALNADKLGVATGDELTVRNQDDELTLTVSGIYQDITSGGYTAKMPGRVTAGAASYVIFANTTDETDPEAVASEYNATFPDATMWPMQEYLDQLLSSLTDAFRSAAVLSLIFGVAVALLITCLFLRWRLSRDRPVMGALSAIGFSLRELAGQVQGKTVVTASAGIGLGAVFAATAGEWFVGSLIATLPFGLVSLTLLPNPWIAYLAYPLLLLATAYVGAVLLSHSLRRANTSDWLRG</sequence>
<proteinExistence type="predicted"/>
<evidence type="ECO:0000259" key="7">
    <source>
        <dbReference type="Pfam" id="PF02687"/>
    </source>
</evidence>
<dbReference type="Pfam" id="PF02687">
    <property type="entry name" value="FtsX"/>
    <property type="match status" value="1"/>
</dbReference>
<accession>A0A7M1SST1</accession>
<name>A0A7M1SST1_9MICO</name>
<keyword evidence="9" id="KW-1185">Reference proteome</keyword>
<feature type="transmembrane region" description="Helical" evidence="6">
    <location>
        <begin position="446"/>
        <end position="467"/>
    </location>
</feature>
<dbReference type="GO" id="GO:0005886">
    <property type="term" value="C:plasma membrane"/>
    <property type="evidence" value="ECO:0007669"/>
    <property type="project" value="UniProtKB-SubCell"/>
</dbReference>
<dbReference type="Proteomes" id="UP000593758">
    <property type="component" value="Chromosome"/>
</dbReference>
<evidence type="ECO:0000313" key="9">
    <source>
        <dbReference type="Proteomes" id="UP000593758"/>
    </source>
</evidence>
<evidence type="ECO:0000256" key="6">
    <source>
        <dbReference type="SAM" id="Phobius"/>
    </source>
</evidence>
<dbReference type="EMBL" id="CP063169">
    <property type="protein sequence ID" value="QOR70545.1"/>
    <property type="molecule type" value="Genomic_DNA"/>
</dbReference>
<feature type="transmembrane region" description="Helical" evidence="6">
    <location>
        <begin position="21"/>
        <end position="44"/>
    </location>
</feature>
<protein>
    <submittedName>
        <fullName evidence="8">FtsX-like permease family protein</fullName>
    </submittedName>
</protein>
<evidence type="ECO:0000256" key="2">
    <source>
        <dbReference type="ARBA" id="ARBA00022475"/>
    </source>
</evidence>
<keyword evidence="4 6" id="KW-1133">Transmembrane helix</keyword>
<evidence type="ECO:0000313" key="8">
    <source>
        <dbReference type="EMBL" id="QOR70545.1"/>
    </source>
</evidence>
<evidence type="ECO:0000256" key="5">
    <source>
        <dbReference type="ARBA" id="ARBA00023136"/>
    </source>
</evidence>
<evidence type="ECO:0000256" key="1">
    <source>
        <dbReference type="ARBA" id="ARBA00004651"/>
    </source>
</evidence>
<dbReference type="KEGG" id="halt:IM660_18465"/>
<keyword evidence="2" id="KW-1003">Cell membrane</keyword>
<feature type="transmembrane region" description="Helical" evidence="6">
    <location>
        <begin position="719"/>
        <end position="743"/>
    </location>
</feature>
<gene>
    <name evidence="8" type="ORF">IM660_18465</name>
</gene>
<feature type="transmembrane region" description="Helical" evidence="6">
    <location>
        <begin position="667"/>
        <end position="689"/>
    </location>
</feature>
<evidence type="ECO:0000256" key="3">
    <source>
        <dbReference type="ARBA" id="ARBA00022692"/>
    </source>
</evidence>
<feature type="transmembrane region" description="Helical" evidence="6">
    <location>
        <begin position="266"/>
        <end position="290"/>
    </location>
</feature>
<comment type="subcellular location">
    <subcellularLocation>
        <location evidence="1">Cell membrane</location>
        <topology evidence="1">Multi-pass membrane protein</topology>
    </subcellularLocation>
</comment>
<evidence type="ECO:0000256" key="4">
    <source>
        <dbReference type="ARBA" id="ARBA00022989"/>
    </source>
</evidence>
<organism evidence="8 9">
    <name type="scientific">Ruania alkalisoli</name>
    <dbReference type="NCBI Taxonomy" id="2779775"/>
    <lineage>
        <taxon>Bacteria</taxon>
        <taxon>Bacillati</taxon>
        <taxon>Actinomycetota</taxon>
        <taxon>Actinomycetes</taxon>
        <taxon>Micrococcales</taxon>
        <taxon>Ruaniaceae</taxon>
        <taxon>Ruania</taxon>
    </lineage>
</organism>